<reference evidence="3 4" key="1">
    <citation type="submission" date="2023-03" db="EMBL/GenBank/DDBJ databases">
        <title>Draft genome sequence of Thalassotalea insulae KCTC 62186T.</title>
        <authorList>
            <person name="Sawabe T."/>
        </authorList>
    </citation>
    <scope>NUCLEOTIDE SEQUENCE [LARGE SCALE GENOMIC DNA]</scope>
    <source>
        <strain evidence="3 4">KCTC 62186</strain>
    </source>
</reference>
<dbReference type="EMBL" id="BSST01000001">
    <property type="protein sequence ID" value="GLX77598.1"/>
    <property type="molecule type" value="Genomic_DNA"/>
</dbReference>
<dbReference type="Proteomes" id="UP001157186">
    <property type="component" value="Unassembled WGS sequence"/>
</dbReference>
<evidence type="ECO:0000313" key="4">
    <source>
        <dbReference type="Proteomes" id="UP001157186"/>
    </source>
</evidence>
<keyword evidence="2" id="KW-1133">Transmembrane helix</keyword>
<dbReference type="SUPFAM" id="SSF58010">
    <property type="entry name" value="Fibrinogen coiled-coil and central regions"/>
    <property type="match status" value="1"/>
</dbReference>
<dbReference type="Pfam" id="PF10975">
    <property type="entry name" value="DUF2802"/>
    <property type="match status" value="1"/>
</dbReference>
<name>A0ABQ6GNP8_9GAMM</name>
<keyword evidence="2" id="KW-0472">Membrane</keyword>
<feature type="transmembrane region" description="Helical" evidence="2">
    <location>
        <begin position="12"/>
        <end position="31"/>
    </location>
</feature>
<keyword evidence="1" id="KW-0175">Coiled coil</keyword>
<feature type="coiled-coil region" evidence="1">
    <location>
        <begin position="67"/>
        <end position="112"/>
    </location>
</feature>
<evidence type="ECO:0000256" key="1">
    <source>
        <dbReference type="SAM" id="Coils"/>
    </source>
</evidence>
<comment type="caution">
    <text evidence="3">The sequence shown here is derived from an EMBL/GenBank/DDBJ whole genome shotgun (WGS) entry which is preliminary data.</text>
</comment>
<dbReference type="InterPro" id="IPR021244">
    <property type="entry name" value="DUF2802"/>
</dbReference>
<keyword evidence="2" id="KW-0812">Transmembrane</keyword>
<organism evidence="3 4">
    <name type="scientific">Thalassotalea insulae</name>
    <dbReference type="NCBI Taxonomy" id="2056778"/>
    <lineage>
        <taxon>Bacteria</taxon>
        <taxon>Pseudomonadati</taxon>
        <taxon>Pseudomonadota</taxon>
        <taxon>Gammaproteobacteria</taxon>
        <taxon>Alteromonadales</taxon>
        <taxon>Colwelliaceae</taxon>
        <taxon>Thalassotalea</taxon>
    </lineage>
</organism>
<evidence type="ECO:0000313" key="3">
    <source>
        <dbReference type="EMBL" id="GLX77598.1"/>
    </source>
</evidence>
<dbReference type="Gene3D" id="1.20.5.50">
    <property type="match status" value="1"/>
</dbReference>
<proteinExistence type="predicted"/>
<accession>A0ABQ6GNP8</accession>
<keyword evidence="4" id="KW-1185">Reference proteome</keyword>
<gene>
    <name evidence="3" type="ORF">tinsulaeT_09380</name>
</gene>
<evidence type="ECO:0000256" key="2">
    <source>
        <dbReference type="SAM" id="Phobius"/>
    </source>
</evidence>
<protein>
    <submittedName>
        <fullName evidence="3">DUF2802 domain-containing protein</fullName>
    </submittedName>
</protein>
<sequence length="156" mass="18358">MSVEIDFMDQTILLLVAIVFIVSIYLLYYLLKRRFEQRINTLATQLSSIEFVVNDVKERFHSHDDVYASKQQELQSWQLEHQQVSQQLEHRIKVIQEKLQAYQEQLTQLQQQQPQDRLYTRAQKMVALGADIEEIVQECGLPVAEAEILIAMHKKS</sequence>